<dbReference type="Pfam" id="PF07686">
    <property type="entry name" value="V-set"/>
    <property type="match status" value="1"/>
</dbReference>
<dbReference type="InterPro" id="IPR003599">
    <property type="entry name" value="Ig_sub"/>
</dbReference>
<accession>A0A6J2V2W9</accession>
<dbReference type="Proteomes" id="UP000504632">
    <property type="component" value="Chromosome 3"/>
</dbReference>
<proteinExistence type="predicted"/>
<evidence type="ECO:0000313" key="8">
    <source>
        <dbReference type="Proteomes" id="UP000504632"/>
    </source>
</evidence>
<keyword evidence="8" id="KW-1185">Reference proteome</keyword>
<dbReference type="GO" id="GO:0009897">
    <property type="term" value="C:external side of plasma membrane"/>
    <property type="evidence" value="ECO:0007669"/>
    <property type="project" value="TreeGrafter"/>
</dbReference>
<dbReference type="AlphaFoldDB" id="A0A6J2V2W9"/>
<keyword evidence="4" id="KW-1015">Disulfide bond</keyword>
<dbReference type="PANTHER" id="PTHR24100:SF130">
    <property type="entry name" value="BUTYROPHILIN-LIKE PROTEIN 9"/>
    <property type="match status" value="1"/>
</dbReference>
<dbReference type="SMART" id="SM00409">
    <property type="entry name" value="IG"/>
    <property type="match status" value="1"/>
</dbReference>
<dbReference type="InterPro" id="IPR007110">
    <property type="entry name" value="Ig-like_dom"/>
</dbReference>
<protein>
    <submittedName>
        <fullName evidence="9">Butyrophilin subfamily 1 member A1-like</fullName>
    </submittedName>
</protein>
<dbReference type="Gene3D" id="2.60.40.10">
    <property type="entry name" value="Immunoglobulins"/>
    <property type="match status" value="1"/>
</dbReference>
<name>A0A6J2V2W9_CHACN</name>
<feature type="domain" description="Ig-like" evidence="7">
    <location>
        <begin position="25"/>
        <end position="127"/>
    </location>
</feature>
<dbReference type="GeneID" id="115808775"/>
<keyword evidence="5" id="KW-0325">Glycoprotein</keyword>
<dbReference type="InterPro" id="IPR036179">
    <property type="entry name" value="Ig-like_dom_sf"/>
</dbReference>
<dbReference type="GO" id="GO:0005102">
    <property type="term" value="F:signaling receptor binding"/>
    <property type="evidence" value="ECO:0007669"/>
    <property type="project" value="TreeGrafter"/>
</dbReference>
<dbReference type="RefSeq" id="XP_030626112.1">
    <property type="nucleotide sequence ID" value="XM_030770252.1"/>
</dbReference>
<sequence length="143" mass="16661">MEESESQQPLETRAESFDLVPDKHPSSSCYWPNTVIEVKNEDATLPCYLSPETSAVTMEIRWFKWIYCIYQYKNGEVREGRGYEGRVSLIMEELQRGNVSLTLRDVQRADEGKYRCMVLYGEDKKVTSETLLEIYVNPVEMTL</sequence>
<dbReference type="InParanoid" id="A0A6J2V2W9"/>
<dbReference type="InterPro" id="IPR050504">
    <property type="entry name" value="IgSF_BTN/MOG"/>
</dbReference>
<dbReference type="GO" id="GO:1903037">
    <property type="term" value="P:regulation of leukocyte cell-cell adhesion"/>
    <property type="evidence" value="ECO:0007669"/>
    <property type="project" value="UniProtKB-ARBA"/>
</dbReference>
<evidence type="ECO:0000256" key="6">
    <source>
        <dbReference type="ARBA" id="ARBA00023319"/>
    </source>
</evidence>
<dbReference type="GO" id="GO:0050852">
    <property type="term" value="P:T cell receptor signaling pathway"/>
    <property type="evidence" value="ECO:0007669"/>
    <property type="project" value="TreeGrafter"/>
</dbReference>
<evidence type="ECO:0000256" key="4">
    <source>
        <dbReference type="ARBA" id="ARBA00023157"/>
    </source>
</evidence>
<evidence type="ECO:0000256" key="1">
    <source>
        <dbReference type="ARBA" id="ARBA00004370"/>
    </source>
</evidence>
<keyword evidence="6" id="KW-0393">Immunoglobulin domain</keyword>
<dbReference type="GO" id="GO:0050863">
    <property type="term" value="P:regulation of T cell activation"/>
    <property type="evidence" value="ECO:0007669"/>
    <property type="project" value="UniProtKB-ARBA"/>
</dbReference>
<dbReference type="GO" id="GO:0001817">
    <property type="term" value="P:regulation of cytokine production"/>
    <property type="evidence" value="ECO:0007669"/>
    <property type="project" value="TreeGrafter"/>
</dbReference>
<dbReference type="SMART" id="SM00406">
    <property type="entry name" value="IGv"/>
    <property type="match status" value="1"/>
</dbReference>
<dbReference type="InterPro" id="IPR013106">
    <property type="entry name" value="Ig_V-set"/>
</dbReference>
<gene>
    <name evidence="9" type="primary">LOC115808775</name>
</gene>
<reference evidence="9" key="1">
    <citation type="submission" date="2025-08" db="UniProtKB">
        <authorList>
            <consortium name="RefSeq"/>
        </authorList>
    </citation>
    <scope>IDENTIFICATION</scope>
</reference>
<dbReference type="PANTHER" id="PTHR24100">
    <property type="entry name" value="BUTYROPHILIN"/>
    <property type="match status" value="1"/>
</dbReference>
<dbReference type="OrthoDB" id="9898017at2759"/>
<evidence type="ECO:0000259" key="7">
    <source>
        <dbReference type="PROSITE" id="PS50835"/>
    </source>
</evidence>
<organism evidence="8 9">
    <name type="scientific">Chanos chanos</name>
    <name type="common">Milkfish</name>
    <name type="synonym">Mugil chanos</name>
    <dbReference type="NCBI Taxonomy" id="29144"/>
    <lineage>
        <taxon>Eukaryota</taxon>
        <taxon>Metazoa</taxon>
        <taxon>Chordata</taxon>
        <taxon>Craniata</taxon>
        <taxon>Vertebrata</taxon>
        <taxon>Euteleostomi</taxon>
        <taxon>Actinopterygii</taxon>
        <taxon>Neopterygii</taxon>
        <taxon>Teleostei</taxon>
        <taxon>Ostariophysi</taxon>
        <taxon>Gonorynchiformes</taxon>
        <taxon>Chanidae</taxon>
        <taxon>Chanos</taxon>
    </lineage>
</organism>
<comment type="subcellular location">
    <subcellularLocation>
        <location evidence="1">Membrane</location>
    </subcellularLocation>
</comment>
<dbReference type="SUPFAM" id="SSF48726">
    <property type="entry name" value="Immunoglobulin"/>
    <property type="match status" value="1"/>
</dbReference>
<evidence type="ECO:0000256" key="5">
    <source>
        <dbReference type="ARBA" id="ARBA00023180"/>
    </source>
</evidence>
<dbReference type="FunFam" id="2.60.40.10:FF:000142">
    <property type="entry name" value="V-set domain-containing T-cell activation inhibitor 1"/>
    <property type="match status" value="1"/>
</dbReference>
<dbReference type="InterPro" id="IPR013783">
    <property type="entry name" value="Ig-like_fold"/>
</dbReference>
<evidence type="ECO:0000256" key="2">
    <source>
        <dbReference type="ARBA" id="ARBA00022729"/>
    </source>
</evidence>
<keyword evidence="2" id="KW-0732">Signal</keyword>
<evidence type="ECO:0000313" key="9">
    <source>
        <dbReference type="RefSeq" id="XP_030626112.1"/>
    </source>
</evidence>
<dbReference type="PROSITE" id="PS50835">
    <property type="entry name" value="IG_LIKE"/>
    <property type="match status" value="1"/>
</dbReference>
<evidence type="ECO:0000256" key="3">
    <source>
        <dbReference type="ARBA" id="ARBA00023136"/>
    </source>
</evidence>
<keyword evidence="3" id="KW-0472">Membrane</keyword>